<dbReference type="InterPro" id="IPR036910">
    <property type="entry name" value="HMG_box_dom_sf"/>
</dbReference>
<accession>A0A7D9II21</accession>
<evidence type="ECO:0000256" key="4">
    <source>
        <dbReference type="SAM" id="MobiDB-lite"/>
    </source>
</evidence>
<gene>
    <name evidence="6" type="ORF">PACLA_8A016368</name>
</gene>
<feature type="region of interest" description="Disordered" evidence="4">
    <location>
        <begin position="1"/>
        <end position="127"/>
    </location>
</feature>
<dbReference type="GO" id="GO:0006366">
    <property type="term" value="P:transcription by RNA polymerase II"/>
    <property type="evidence" value="ECO:0007669"/>
    <property type="project" value="TreeGrafter"/>
</dbReference>
<dbReference type="GO" id="GO:0030496">
    <property type="term" value="C:midbody"/>
    <property type="evidence" value="ECO:0007669"/>
    <property type="project" value="UniProtKB-SubCell"/>
</dbReference>
<dbReference type="EMBL" id="CACRXK020006024">
    <property type="protein sequence ID" value="CAB4008110.1"/>
    <property type="molecule type" value="Genomic_DNA"/>
</dbReference>
<dbReference type="Pfam" id="PF06244">
    <property type="entry name" value="Ccdc124"/>
    <property type="match status" value="1"/>
</dbReference>
<evidence type="ECO:0000256" key="1">
    <source>
        <dbReference type="ARBA" id="ARBA00004214"/>
    </source>
</evidence>
<evidence type="ECO:0000256" key="2">
    <source>
        <dbReference type="ARBA" id="ARBA00008296"/>
    </source>
</evidence>
<dbReference type="OrthoDB" id="76412at2759"/>
<sequence>MPKKFQGTNTKAEAARARKSETKNAEKARKEKDTADKYWESWESADRNENKKKERKEDKERKRLEQLEKKRAAKELLEAEESKQKGKTTSAKVTRSEISSLQEKEAEKRKAAAAKPVKKNVTVDDAPPEENINHLVVDTLAAEGGVEARNVEDAISVLSVDDKQESHPEKRMKAAFAAFEEERLPALKAENPNMRLSQIKQMLRKEWLKSPDNPLNQNFVAYNK</sequence>
<reference evidence="6" key="1">
    <citation type="submission" date="2020-04" db="EMBL/GenBank/DDBJ databases">
        <authorList>
            <person name="Alioto T."/>
            <person name="Alioto T."/>
            <person name="Gomez Garrido J."/>
        </authorList>
    </citation>
    <scope>NUCLEOTIDE SEQUENCE</scope>
    <source>
        <strain evidence="6">A484AB</strain>
    </source>
</reference>
<comment type="similarity">
    <text evidence="2">Belongs to the CCDC124 family.</text>
</comment>
<feature type="compositionally biased region" description="Polar residues" evidence="4">
    <location>
        <begin position="87"/>
        <end position="101"/>
    </location>
</feature>
<keyword evidence="7" id="KW-1185">Reference proteome</keyword>
<dbReference type="PANTHER" id="PTHR21680">
    <property type="entry name" value="COILED-COIL DOMAIN-CONTAINING PROTEIN 124"/>
    <property type="match status" value="1"/>
</dbReference>
<evidence type="ECO:0000256" key="3">
    <source>
        <dbReference type="ARBA" id="ARBA00023054"/>
    </source>
</evidence>
<comment type="caution">
    <text evidence="6">The sequence shown here is derived from an EMBL/GenBank/DDBJ whole genome shotgun (WGS) entry which is preliminary data.</text>
</comment>
<feature type="compositionally biased region" description="Polar residues" evidence="4">
    <location>
        <begin position="1"/>
        <end position="11"/>
    </location>
</feature>
<dbReference type="SUPFAM" id="SSF47095">
    <property type="entry name" value="HMG-box"/>
    <property type="match status" value="1"/>
</dbReference>
<dbReference type="GO" id="GO:0003713">
    <property type="term" value="F:transcription coactivator activity"/>
    <property type="evidence" value="ECO:0007669"/>
    <property type="project" value="TreeGrafter"/>
</dbReference>
<name>A0A7D9II21_PARCT</name>
<dbReference type="PANTHER" id="PTHR21680:SF0">
    <property type="entry name" value="COILED-COIL DOMAIN-CONTAINING PROTEIN 124"/>
    <property type="match status" value="1"/>
</dbReference>
<feature type="domain" description="Coiled-coil" evidence="5">
    <location>
        <begin position="131"/>
        <end position="217"/>
    </location>
</feature>
<dbReference type="InterPro" id="IPR054414">
    <property type="entry name" value="Ccdc124/Oxs1_C"/>
</dbReference>
<protein>
    <submittedName>
        <fullName evidence="6">Coiled-coil domain-containing 124</fullName>
    </submittedName>
</protein>
<evidence type="ECO:0000313" key="6">
    <source>
        <dbReference type="EMBL" id="CAB4008110.1"/>
    </source>
</evidence>
<proteinExistence type="inferred from homology"/>
<dbReference type="InterPro" id="IPR010422">
    <property type="entry name" value="Ccdc124/Oxs1"/>
</dbReference>
<feature type="compositionally biased region" description="Basic and acidic residues" evidence="4">
    <location>
        <begin position="13"/>
        <end position="84"/>
    </location>
</feature>
<organism evidence="6 7">
    <name type="scientific">Paramuricea clavata</name>
    <name type="common">Red gorgonian</name>
    <name type="synonym">Violescent sea-whip</name>
    <dbReference type="NCBI Taxonomy" id="317549"/>
    <lineage>
        <taxon>Eukaryota</taxon>
        <taxon>Metazoa</taxon>
        <taxon>Cnidaria</taxon>
        <taxon>Anthozoa</taxon>
        <taxon>Octocorallia</taxon>
        <taxon>Malacalcyonacea</taxon>
        <taxon>Plexauridae</taxon>
        <taxon>Paramuricea</taxon>
    </lineage>
</organism>
<evidence type="ECO:0000313" key="7">
    <source>
        <dbReference type="Proteomes" id="UP001152795"/>
    </source>
</evidence>
<keyword evidence="3" id="KW-0175">Coiled coil</keyword>
<comment type="subcellular location">
    <subcellularLocation>
        <location evidence="1">Midbody</location>
    </subcellularLocation>
</comment>
<dbReference type="AlphaFoldDB" id="A0A7D9II21"/>
<dbReference type="GO" id="GO:0005634">
    <property type="term" value="C:nucleus"/>
    <property type="evidence" value="ECO:0007669"/>
    <property type="project" value="TreeGrafter"/>
</dbReference>
<evidence type="ECO:0000259" key="5">
    <source>
        <dbReference type="Pfam" id="PF06244"/>
    </source>
</evidence>
<dbReference type="Proteomes" id="UP001152795">
    <property type="component" value="Unassembled WGS sequence"/>
</dbReference>